<dbReference type="GO" id="GO:0010181">
    <property type="term" value="F:FMN binding"/>
    <property type="evidence" value="ECO:0007669"/>
    <property type="project" value="InterPro"/>
</dbReference>
<feature type="binding site" evidence="7">
    <location>
        <position position="281"/>
    </location>
    <ligand>
        <name>glyoxylate</name>
        <dbReference type="ChEBI" id="CHEBI:36655"/>
    </ligand>
</feature>
<feature type="binding site" evidence="7">
    <location>
        <position position="254"/>
    </location>
    <ligand>
        <name>FMN</name>
        <dbReference type="ChEBI" id="CHEBI:58210"/>
    </ligand>
</feature>
<keyword evidence="10" id="KW-1185">Reference proteome</keyword>
<feature type="binding site" evidence="7">
    <location>
        <position position="131"/>
    </location>
    <ligand>
        <name>FMN</name>
        <dbReference type="ChEBI" id="CHEBI:58210"/>
    </ligand>
</feature>
<dbReference type="InterPro" id="IPR037396">
    <property type="entry name" value="FMN_HAD"/>
</dbReference>
<keyword evidence="3 7" id="KW-0288">FMN</keyword>
<evidence type="ECO:0000256" key="4">
    <source>
        <dbReference type="ARBA" id="ARBA00023002"/>
    </source>
</evidence>
<evidence type="ECO:0000313" key="10">
    <source>
        <dbReference type="Proteomes" id="UP000467322"/>
    </source>
</evidence>
<dbReference type="PROSITE" id="PS51349">
    <property type="entry name" value="FMN_HYDROXY_ACID_DH_2"/>
    <property type="match status" value="1"/>
</dbReference>
<feature type="binding site" evidence="7">
    <location>
        <position position="276"/>
    </location>
    <ligand>
        <name>FMN</name>
        <dbReference type="ChEBI" id="CHEBI:58210"/>
    </ligand>
</feature>
<feature type="domain" description="FMN hydroxy acid dehydrogenase" evidence="8">
    <location>
        <begin position="2"/>
        <end position="382"/>
    </location>
</feature>
<dbReference type="SUPFAM" id="SSF51395">
    <property type="entry name" value="FMN-linked oxidoreductases"/>
    <property type="match status" value="1"/>
</dbReference>
<feature type="binding site" evidence="7">
    <location>
        <position position="159"/>
    </location>
    <ligand>
        <name>FMN</name>
        <dbReference type="ChEBI" id="CHEBI:58210"/>
    </ligand>
</feature>
<dbReference type="AlphaFoldDB" id="A0A845M1G0"/>
<feature type="binding site" evidence="7">
    <location>
        <position position="110"/>
    </location>
    <ligand>
        <name>FMN</name>
        <dbReference type="ChEBI" id="CHEBI:58210"/>
    </ligand>
</feature>
<evidence type="ECO:0000256" key="7">
    <source>
        <dbReference type="PIRSR" id="PIRSR000138-2"/>
    </source>
</evidence>
<dbReference type="InterPro" id="IPR000262">
    <property type="entry name" value="FMN-dep_DH"/>
</dbReference>
<keyword evidence="4" id="KW-0560">Oxidoreductase</keyword>
<accession>A0A845M1G0</accession>
<comment type="similarity">
    <text evidence="5">Belongs to the FMN-dependent alpha-hydroxy acid dehydrogenase family.</text>
</comment>
<dbReference type="CDD" id="cd02809">
    <property type="entry name" value="alpha_hydroxyacid_oxid_FMN"/>
    <property type="match status" value="1"/>
</dbReference>
<keyword evidence="2 7" id="KW-0285">Flavoprotein</keyword>
<dbReference type="Proteomes" id="UP000467322">
    <property type="component" value="Unassembled WGS sequence"/>
</dbReference>
<feature type="binding site" evidence="7">
    <location>
        <position position="168"/>
    </location>
    <ligand>
        <name>glyoxylate</name>
        <dbReference type="ChEBI" id="CHEBI:36655"/>
    </ligand>
</feature>
<evidence type="ECO:0000259" key="8">
    <source>
        <dbReference type="PROSITE" id="PS51349"/>
    </source>
</evidence>
<name>A0A845M1G0_9RHOB</name>
<evidence type="ECO:0000256" key="6">
    <source>
        <dbReference type="PIRSR" id="PIRSR000138-1"/>
    </source>
</evidence>
<dbReference type="InterPro" id="IPR013785">
    <property type="entry name" value="Aldolase_TIM"/>
</dbReference>
<feature type="active site" description="Proton acceptor" evidence="6">
    <location>
        <position position="278"/>
    </location>
</feature>
<evidence type="ECO:0000256" key="1">
    <source>
        <dbReference type="ARBA" id="ARBA00001917"/>
    </source>
</evidence>
<feature type="binding site" evidence="7">
    <location>
        <position position="133"/>
    </location>
    <ligand>
        <name>glyoxylate</name>
        <dbReference type="ChEBI" id="CHEBI:36655"/>
    </ligand>
</feature>
<sequence length="383" mass="41085">MDLDSRYPALADLKDRAKRRIPHFAWEYLDSATGDEAVPRRNRAALDRVLFHPAILAGDLSPDTATRFLGRDYPLPFGISPVGMSGLFWPGAEVTLAQVARARGIPYSLSTVAAQTPETLAPHIGDQGWFQLYCPRDPEILADILGRARKAGFHTLIVTADVPAASRRERQVRGGVTNPPRITPRLLSHVATCPAWAIGTLRQGMPRLRLMESYATAAAGTSSTAHVGYQLRVNPDWAYLARLREAWDGPVIVKGVTDATEAPRLAEAGVDAIWLSNHAGRQFDGAPAALDAVTGIRAALPDMPLIYDGGIASGLDVVRALALGADFVMLGKAWHWGLGAFGAAGAHHVAHILEADMRAVMAQIGAATLADLPDRLVRSTPDS</sequence>
<dbReference type="EMBL" id="WTUX01000017">
    <property type="protein sequence ID" value="MZR14190.1"/>
    <property type="molecule type" value="Genomic_DNA"/>
</dbReference>
<dbReference type="InterPro" id="IPR012133">
    <property type="entry name" value="Alpha-hydoxy_acid_DH_FMN"/>
</dbReference>
<proteinExistence type="inferred from homology"/>
<feature type="binding site" evidence="7">
    <location>
        <position position="278"/>
    </location>
    <ligand>
        <name>glyoxylate</name>
        <dbReference type="ChEBI" id="CHEBI:36655"/>
    </ligand>
</feature>
<dbReference type="GO" id="GO:0016491">
    <property type="term" value="F:oxidoreductase activity"/>
    <property type="evidence" value="ECO:0007669"/>
    <property type="project" value="UniProtKB-KW"/>
</dbReference>
<dbReference type="PANTHER" id="PTHR10578:SF107">
    <property type="entry name" value="2-HYDROXYACID OXIDASE 1"/>
    <property type="match status" value="1"/>
</dbReference>
<evidence type="ECO:0000256" key="5">
    <source>
        <dbReference type="ARBA" id="ARBA00024042"/>
    </source>
</evidence>
<dbReference type="RefSeq" id="WP_161352304.1">
    <property type="nucleotide sequence ID" value="NZ_WTUX01000017.1"/>
</dbReference>
<dbReference type="PANTHER" id="PTHR10578">
    <property type="entry name" value="S -2-HYDROXY-ACID OXIDASE-RELATED"/>
    <property type="match status" value="1"/>
</dbReference>
<evidence type="ECO:0000256" key="2">
    <source>
        <dbReference type="ARBA" id="ARBA00022630"/>
    </source>
</evidence>
<evidence type="ECO:0000313" key="9">
    <source>
        <dbReference type="EMBL" id="MZR14190.1"/>
    </source>
</evidence>
<evidence type="ECO:0000256" key="3">
    <source>
        <dbReference type="ARBA" id="ARBA00022643"/>
    </source>
</evidence>
<comment type="caution">
    <text evidence="9">The sequence shown here is derived from an EMBL/GenBank/DDBJ whole genome shotgun (WGS) entry which is preliminary data.</text>
</comment>
<gene>
    <name evidence="9" type="ORF">GQE99_14295</name>
</gene>
<feature type="binding site" evidence="7">
    <location>
        <position position="28"/>
    </location>
    <ligand>
        <name>glyoxylate</name>
        <dbReference type="ChEBI" id="CHEBI:36655"/>
    </ligand>
</feature>
<dbReference type="Gene3D" id="3.20.20.70">
    <property type="entry name" value="Aldolase class I"/>
    <property type="match status" value="1"/>
</dbReference>
<dbReference type="Pfam" id="PF01070">
    <property type="entry name" value="FMN_dh"/>
    <property type="match status" value="1"/>
</dbReference>
<comment type="cofactor">
    <cofactor evidence="1">
        <name>FMN</name>
        <dbReference type="ChEBI" id="CHEBI:58210"/>
    </cofactor>
</comment>
<protein>
    <submittedName>
        <fullName evidence="9">Alpha-hydroxy-acid oxidizing protein</fullName>
    </submittedName>
</protein>
<organism evidence="9 10">
    <name type="scientific">Maritimibacter harenae</name>
    <dbReference type="NCBI Taxonomy" id="2606218"/>
    <lineage>
        <taxon>Bacteria</taxon>
        <taxon>Pseudomonadati</taxon>
        <taxon>Pseudomonadota</taxon>
        <taxon>Alphaproteobacteria</taxon>
        <taxon>Rhodobacterales</taxon>
        <taxon>Roseobacteraceae</taxon>
        <taxon>Maritimibacter</taxon>
    </lineage>
</organism>
<dbReference type="PIRSF" id="PIRSF000138">
    <property type="entry name" value="Al-hdrx_acd_dh"/>
    <property type="match status" value="1"/>
</dbReference>
<reference evidence="9 10" key="1">
    <citation type="submission" date="2019-12" db="EMBL/GenBank/DDBJ databases">
        <title>Maritimibacter sp. nov. sp. isolated from sea sand.</title>
        <authorList>
            <person name="Kim J."/>
            <person name="Jeong S.E."/>
            <person name="Jung H.S."/>
            <person name="Jeon C.O."/>
        </authorList>
    </citation>
    <scope>NUCLEOTIDE SEQUENCE [LARGE SCALE GENOMIC DNA]</scope>
    <source>
        <strain evidence="9 10">DP07</strain>
    </source>
</reference>
<feature type="binding site" evidence="7">
    <location>
        <begin position="81"/>
        <end position="83"/>
    </location>
    <ligand>
        <name>FMN</name>
        <dbReference type="ChEBI" id="CHEBI:58210"/>
    </ligand>
</feature>